<dbReference type="Gene3D" id="3.40.50.300">
    <property type="entry name" value="P-loop containing nucleotide triphosphate hydrolases"/>
    <property type="match status" value="1"/>
</dbReference>
<feature type="transmembrane region" description="Helical" evidence="8">
    <location>
        <begin position="76"/>
        <end position="97"/>
    </location>
</feature>
<dbReference type="RefSeq" id="WP_191317443.1">
    <property type="nucleotide sequence ID" value="NZ_BNCG01000001.1"/>
</dbReference>
<dbReference type="Pfam" id="PF00005">
    <property type="entry name" value="ABC_tran"/>
    <property type="match status" value="1"/>
</dbReference>
<keyword evidence="6 8" id="KW-0472">Membrane</keyword>
<feature type="domain" description="ABC transporter" evidence="9">
    <location>
        <begin position="375"/>
        <end position="595"/>
    </location>
</feature>
<dbReference type="SMART" id="SM00382">
    <property type="entry name" value="AAA"/>
    <property type="match status" value="1"/>
</dbReference>
<dbReference type="PROSITE" id="PS50893">
    <property type="entry name" value="ABC_TRANSPORTER_2"/>
    <property type="match status" value="1"/>
</dbReference>
<dbReference type="InterPro" id="IPR003439">
    <property type="entry name" value="ABC_transporter-like_ATP-bd"/>
</dbReference>
<evidence type="ECO:0000256" key="6">
    <source>
        <dbReference type="ARBA" id="ARBA00023136"/>
    </source>
</evidence>
<comment type="caution">
    <text evidence="11">The sequence shown here is derived from an EMBL/GenBank/DDBJ whole genome shotgun (WGS) entry which is preliminary data.</text>
</comment>
<protein>
    <submittedName>
        <fullName evidence="11">ATP-binding cassette domain-containing protein</fullName>
    </submittedName>
</protein>
<dbReference type="InterPro" id="IPR036640">
    <property type="entry name" value="ABC1_TM_sf"/>
</dbReference>
<evidence type="ECO:0000256" key="4">
    <source>
        <dbReference type="ARBA" id="ARBA00022840"/>
    </source>
</evidence>
<reference evidence="12" key="1">
    <citation type="journal article" date="2019" name="Int. J. Syst. Evol. Microbiol.">
        <title>The Global Catalogue of Microorganisms (GCM) 10K type strain sequencing project: providing services to taxonomists for standard genome sequencing and annotation.</title>
        <authorList>
            <consortium name="The Broad Institute Genomics Platform"/>
            <consortium name="The Broad Institute Genome Sequencing Center for Infectious Disease"/>
            <person name="Wu L."/>
            <person name="Ma J."/>
        </authorList>
    </citation>
    <scope>NUCLEOTIDE SEQUENCE [LARGE SCALE GENOMIC DNA]</scope>
    <source>
        <strain evidence="12">KCTC 42282</strain>
    </source>
</reference>
<feature type="transmembrane region" description="Helical" evidence="8">
    <location>
        <begin position="52"/>
        <end position="70"/>
    </location>
</feature>
<evidence type="ECO:0000259" key="10">
    <source>
        <dbReference type="PROSITE" id="PS50929"/>
    </source>
</evidence>
<dbReference type="SUPFAM" id="SSF90123">
    <property type="entry name" value="ABC transporter transmembrane region"/>
    <property type="match status" value="1"/>
</dbReference>
<dbReference type="PANTHER" id="PTHR24221:SF654">
    <property type="entry name" value="ATP-BINDING CASSETTE SUB-FAMILY B MEMBER 6"/>
    <property type="match status" value="1"/>
</dbReference>
<dbReference type="Proteomes" id="UP001595704">
    <property type="component" value="Unassembled WGS sequence"/>
</dbReference>
<feature type="compositionally biased region" description="Pro residues" evidence="7">
    <location>
        <begin position="1"/>
        <end position="16"/>
    </location>
</feature>
<keyword evidence="5 8" id="KW-1133">Transmembrane helix</keyword>
<proteinExistence type="predicted"/>
<dbReference type="InterPro" id="IPR039421">
    <property type="entry name" value="Type_1_exporter"/>
</dbReference>
<evidence type="ECO:0000256" key="3">
    <source>
        <dbReference type="ARBA" id="ARBA00022741"/>
    </source>
</evidence>
<dbReference type="InterPro" id="IPR011527">
    <property type="entry name" value="ABC1_TM_dom"/>
</dbReference>
<comment type="subcellular location">
    <subcellularLocation>
        <location evidence="1">Cell membrane</location>
        <topology evidence="1">Multi-pass membrane protein</topology>
    </subcellularLocation>
</comment>
<keyword evidence="2 8" id="KW-0812">Transmembrane</keyword>
<dbReference type="SUPFAM" id="SSF52540">
    <property type="entry name" value="P-loop containing nucleoside triphosphate hydrolases"/>
    <property type="match status" value="1"/>
</dbReference>
<feature type="transmembrane region" description="Helical" evidence="8">
    <location>
        <begin position="283"/>
        <end position="305"/>
    </location>
</feature>
<keyword evidence="12" id="KW-1185">Reference proteome</keyword>
<sequence length="598" mass="61769">MTAPAPTTPRPAPPGNPAGSRSPALQRSLSRSLPRSLGAVLKLFWTGQRNHLLLGAALAAFTVLAGIALLGLSGWFITATAIAGLSAATALAFDVFAPSAGIRFLALTRTAARYGERLVTHDATFAVLAALRERAFRGWAQPGAARRLLLRPARLLFRLTSDIDALDSLYLRILVPAAAALGAALAAGVSLGLVNGWFGLLAGLWLLLAGLGVPALAARRALTPSRRRSSGLETLRQRIIDLTAGQTDLVMTGRMAAAQAGLAAADARLADADNALNRIEARVTAAFSVATALLLTAALLTVAALAESGAIGAPVAAMAVLVALAALEPFAALRRGAMELGRALLAVGRLAPRLVDQSAAPVRQAPADDQVVATLRQVSVRHPGAARPVFADVDLTVGAGERIAIIGASGAGKSTLLALLAGELEATTGEVRNRPASLLTQRTELFQDSWRGNLQLAAPQANDATLMAALTAASLDDVIRGRSTGAMTSPLDAPLGEGGAGLSGGQGRRLALARLLLRDAPLWLLDEPTEALDAATARDVLGCAARLAEGRAVVIATHLRREADLADRLLVMNHGRLTAEARRGEPAFDVLLAGLRPD</sequence>
<gene>
    <name evidence="11" type="ORF">ACFONL_03690</name>
</gene>
<evidence type="ECO:0000259" key="9">
    <source>
        <dbReference type="PROSITE" id="PS50893"/>
    </source>
</evidence>
<dbReference type="GO" id="GO:0005524">
    <property type="term" value="F:ATP binding"/>
    <property type="evidence" value="ECO:0007669"/>
    <property type="project" value="UniProtKB-KW"/>
</dbReference>
<keyword evidence="3" id="KW-0547">Nucleotide-binding</keyword>
<accession>A0ABV7UDL5</accession>
<evidence type="ECO:0000256" key="1">
    <source>
        <dbReference type="ARBA" id="ARBA00004651"/>
    </source>
</evidence>
<dbReference type="EMBL" id="JBHRYC010000023">
    <property type="protein sequence ID" value="MFC3636489.1"/>
    <property type="molecule type" value="Genomic_DNA"/>
</dbReference>
<dbReference type="PROSITE" id="PS50929">
    <property type="entry name" value="ABC_TM1F"/>
    <property type="match status" value="1"/>
</dbReference>
<evidence type="ECO:0000313" key="11">
    <source>
        <dbReference type="EMBL" id="MFC3636489.1"/>
    </source>
</evidence>
<evidence type="ECO:0000256" key="5">
    <source>
        <dbReference type="ARBA" id="ARBA00022989"/>
    </source>
</evidence>
<dbReference type="InterPro" id="IPR003593">
    <property type="entry name" value="AAA+_ATPase"/>
</dbReference>
<keyword evidence="4 11" id="KW-0067">ATP-binding</keyword>
<dbReference type="Gene3D" id="1.20.1560.10">
    <property type="entry name" value="ABC transporter type 1, transmembrane domain"/>
    <property type="match status" value="1"/>
</dbReference>
<feature type="domain" description="ABC transmembrane type-1" evidence="10">
    <location>
        <begin position="53"/>
        <end position="342"/>
    </location>
</feature>
<dbReference type="InterPro" id="IPR027417">
    <property type="entry name" value="P-loop_NTPase"/>
</dbReference>
<feature type="transmembrane region" description="Helical" evidence="8">
    <location>
        <begin position="197"/>
        <end position="218"/>
    </location>
</feature>
<evidence type="ECO:0000313" key="12">
    <source>
        <dbReference type="Proteomes" id="UP001595704"/>
    </source>
</evidence>
<organism evidence="11 12">
    <name type="scientific">Camelimonas fluminis</name>
    <dbReference type="NCBI Taxonomy" id="1576911"/>
    <lineage>
        <taxon>Bacteria</taxon>
        <taxon>Pseudomonadati</taxon>
        <taxon>Pseudomonadota</taxon>
        <taxon>Alphaproteobacteria</taxon>
        <taxon>Hyphomicrobiales</taxon>
        <taxon>Chelatococcaceae</taxon>
        <taxon>Camelimonas</taxon>
    </lineage>
</organism>
<evidence type="ECO:0000256" key="7">
    <source>
        <dbReference type="SAM" id="MobiDB-lite"/>
    </source>
</evidence>
<name>A0ABV7UDL5_9HYPH</name>
<evidence type="ECO:0000256" key="8">
    <source>
        <dbReference type="SAM" id="Phobius"/>
    </source>
</evidence>
<dbReference type="PANTHER" id="PTHR24221">
    <property type="entry name" value="ATP-BINDING CASSETTE SUB-FAMILY B"/>
    <property type="match status" value="1"/>
</dbReference>
<feature type="region of interest" description="Disordered" evidence="7">
    <location>
        <begin position="1"/>
        <end position="25"/>
    </location>
</feature>
<feature type="transmembrane region" description="Helical" evidence="8">
    <location>
        <begin position="311"/>
        <end position="333"/>
    </location>
</feature>
<evidence type="ECO:0000256" key="2">
    <source>
        <dbReference type="ARBA" id="ARBA00022692"/>
    </source>
</evidence>
<feature type="transmembrane region" description="Helical" evidence="8">
    <location>
        <begin position="169"/>
        <end position="191"/>
    </location>
</feature>